<reference evidence="3" key="1">
    <citation type="submission" date="2016-07" db="EMBL/GenBank/DDBJ databases">
        <authorList>
            <person name="Florea S."/>
            <person name="Webb J.S."/>
            <person name="Jaromczyk J."/>
            <person name="Schardl C.L."/>
        </authorList>
    </citation>
    <scope>NUCLEOTIDE SEQUENCE [LARGE SCALE GENOMIC DNA]</scope>
    <source>
        <strain evidence="3">CY1</strain>
    </source>
</reference>
<dbReference type="RefSeq" id="WP_208629905.1">
    <property type="nucleotide sequence ID" value="NZ_MBTG01000056.1"/>
</dbReference>
<feature type="region of interest" description="Disordered" evidence="1">
    <location>
        <begin position="177"/>
        <end position="241"/>
    </location>
</feature>
<accession>A0A1V4HAG3</accession>
<feature type="region of interest" description="Disordered" evidence="1">
    <location>
        <begin position="1"/>
        <end position="33"/>
    </location>
</feature>
<protein>
    <submittedName>
        <fullName evidence="2">Uncharacterized protein</fullName>
    </submittedName>
</protein>
<evidence type="ECO:0000256" key="1">
    <source>
        <dbReference type="SAM" id="MobiDB-lite"/>
    </source>
</evidence>
<feature type="compositionally biased region" description="Polar residues" evidence="1">
    <location>
        <begin position="107"/>
        <end position="132"/>
    </location>
</feature>
<feature type="region of interest" description="Disordered" evidence="1">
    <location>
        <begin position="90"/>
        <end position="132"/>
    </location>
</feature>
<comment type="caution">
    <text evidence="2">The sequence shown here is derived from an EMBL/GenBank/DDBJ whole genome shotgun (WGS) entry which is preliminary data.</text>
</comment>
<evidence type="ECO:0000313" key="2">
    <source>
        <dbReference type="EMBL" id="OPH47707.1"/>
    </source>
</evidence>
<evidence type="ECO:0000313" key="3">
    <source>
        <dbReference type="Proteomes" id="UP000190626"/>
    </source>
</evidence>
<gene>
    <name evidence="2" type="ORF">BC351_11005</name>
</gene>
<dbReference type="STRING" id="1469647.BC351_11005"/>
<feature type="compositionally biased region" description="Low complexity" evidence="1">
    <location>
        <begin position="193"/>
        <end position="220"/>
    </location>
</feature>
<feature type="compositionally biased region" description="Polar residues" evidence="1">
    <location>
        <begin position="222"/>
        <end position="241"/>
    </location>
</feature>
<sequence length="241" mass="26697">MYNNNNSSYGASSFGNASQGNQGNQSSQGYQSANTQYQGNQNQYQGNNTQYQGYQKQYQPVGLVQSFYDQNSQIQSNQAYNQSTSQDAFHTANYRGNQPGHDAYLRSDSSTPAQHQTNYQSGYSSNSGINSQMNTYPSQYSYATTQQQSYIPTQYGSSMQSNQPYAQSNISTNAFHTANYRGNQPGHDAYLRSDSSSPSQQSYQSNYGAPQQNYQQQGFQSGAPTFNNSGIGQQYGYNSSN</sequence>
<name>A0A1V4HAG3_9BACL</name>
<organism evidence="2 3">
    <name type="scientific">Paenibacillus ferrarius</name>
    <dbReference type="NCBI Taxonomy" id="1469647"/>
    <lineage>
        <taxon>Bacteria</taxon>
        <taxon>Bacillati</taxon>
        <taxon>Bacillota</taxon>
        <taxon>Bacilli</taxon>
        <taxon>Bacillales</taxon>
        <taxon>Paenibacillaceae</taxon>
        <taxon>Paenibacillus</taxon>
    </lineage>
</organism>
<dbReference type="Proteomes" id="UP000190626">
    <property type="component" value="Unassembled WGS sequence"/>
</dbReference>
<proteinExistence type="predicted"/>
<dbReference type="EMBL" id="MBTG01000056">
    <property type="protein sequence ID" value="OPH47707.1"/>
    <property type="molecule type" value="Genomic_DNA"/>
</dbReference>
<keyword evidence="3" id="KW-1185">Reference proteome</keyword>
<dbReference type="AlphaFoldDB" id="A0A1V4HAG3"/>